<reference evidence="2" key="1">
    <citation type="journal article" date="2019" name="Int. J. Syst. Evol. Microbiol.">
        <title>The Global Catalogue of Microorganisms (GCM) 10K type strain sequencing project: providing services to taxonomists for standard genome sequencing and annotation.</title>
        <authorList>
            <consortium name="The Broad Institute Genomics Platform"/>
            <consortium name="The Broad Institute Genome Sequencing Center for Infectious Disease"/>
            <person name="Wu L."/>
            <person name="Ma J."/>
        </authorList>
    </citation>
    <scope>NUCLEOTIDE SEQUENCE [LARGE SCALE GENOMIC DNA]</scope>
    <source>
        <strain evidence="2">TBRC 7912</strain>
    </source>
</reference>
<name>A0ABV8EWX2_9ACTN</name>
<keyword evidence="2" id="KW-1185">Reference proteome</keyword>
<accession>A0ABV8EWX2</accession>
<protein>
    <submittedName>
        <fullName evidence="1">Uncharacterized protein</fullName>
    </submittedName>
</protein>
<proteinExistence type="predicted"/>
<sequence>MITLTEMQPDGSGVVVTWLISTHDKEGFSTVLRDLLGAPDAETIVSAESAATYAKTVQTTPGTITTFRDPA</sequence>
<dbReference type="EMBL" id="JBHSBC010000008">
    <property type="protein sequence ID" value="MFC3980196.1"/>
    <property type="molecule type" value="Genomic_DNA"/>
</dbReference>
<evidence type="ECO:0000313" key="2">
    <source>
        <dbReference type="Proteomes" id="UP001595698"/>
    </source>
</evidence>
<gene>
    <name evidence="1" type="ORF">ACFOYY_08705</name>
</gene>
<dbReference type="RefSeq" id="WP_386189177.1">
    <property type="nucleotide sequence ID" value="NZ_JBHSBC010000008.1"/>
</dbReference>
<dbReference type="Proteomes" id="UP001595698">
    <property type="component" value="Unassembled WGS sequence"/>
</dbReference>
<organism evidence="1 2">
    <name type="scientific">Streptosporangium jomthongense</name>
    <dbReference type="NCBI Taxonomy" id="1193683"/>
    <lineage>
        <taxon>Bacteria</taxon>
        <taxon>Bacillati</taxon>
        <taxon>Actinomycetota</taxon>
        <taxon>Actinomycetes</taxon>
        <taxon>Streptosporangiales</taxon>
        <taxon>Streptosporangiaceae</taxon>
        <taxon>Streptosporangium</taxon>
    </lineage>
</organism>
<evidence type="ECO:0000313" key="1">
    <source>
        <dbReference type="EMBL" id="MFC3980196.1"/>
    </source>
</evidence>
<comment type="caution">
    <text evidence="1">The sequence shown here is derived from an EMBL/GenBank/DDBJ whole genome shotgun (WGS) entry which is preliminary data.</text>
</comment>